<dbReference type="RefSeq" id="WP_108390823.1">
    <property type="nucleotide sequence ID" value="NZ_CP026949.1"/>
</dbReference>
<reference evidence="3" key="1">
    <citation type="submission" date="2018-04" db="EMBL/GenBank/DDBJ databases">
        <authorList>
            <person name="Liu S."/>
            <person name="Wang Z."/>
            <person name="Li J."/>
        </authorList>
    </citation>
    <scope>NUCLEOTIDE SEQUENCE [LARGE SCALE GENOMIC DNA]</scope>
    <source>
        <strain evidence="3">622</strain>
    </source>
</reference>
<name>A0A2U1TCS7_9MICO</name>
<dbReference type="NCBIfam" id="TIGR02246">
    <property type="entry name" value="SgcJ/EcaC family oxidoreductase"/>
    <property type="match status" value="1"/>
</dbReference>
<dbReference type="InterPro" id="IPR032710">
    <property type="entry name" value="NTF2-like_dom_sf"/>
</dbReference>
<dbReference type="KEGG" id="myl:C3E77_06160"/>
<proteinExistence type="predicted"/>
<feature type="domain" description="SnoaL-like" evidence="1">
    <location>
        <begin position="8"/>
        <end position="131"/>
    </location>
</feature>
<accession>A0A2U1TCS7</accession>
<gene>
    <name evidence="2" type="ORF">DF223_09940</name>
</gene>
<evidence type="ECO:0000259" key="1">
    <source>
        <dbReference type="Pfam" id="PF13474"/>
    </source>
</evidence>
<dbReference type="Proteomes" id="UP000244962">
    <property type="component" value="Unassembled WGS sequence"/>
</dbReference>
<dbReference type="InterPro" id="IPR037401">
    <property type="entry name" value="SnoaL-like"/>
</dbReference>
<dbReference type="SUPFAM" id="SSF54427">
    <property type="entry name" value="NTF2-like"/>
    <property type="match status" value="1"/>
</dbReference>
<comment type="caution">
    <text evidence="2">The sequence shown here is derived from an EMBL/GenBank/DDBJ whole genome shotgun (WGS) entry which is preliminary data.</text>
</comment>
<evidence type="ECO:0000313" key="3">
    <source>
        <dbReference type="Proteomes" id="UP000244962"/>
    </source>
</evidence>
<dbReference type="AlphaFoldDB" id="A0A2U1TCS7"/>
<dbReference type="Pfam" id="PF13474">
    <property type="entry name" value="SnoaL_3"/>
    <property type="match status" value="1"/>
</dbReference>
<dbReference type="EMBL" id="QEFB01000011">
    <property type="protein sequence ID" value="PWC06583.1"/>
    <property type="molecule type" value="Genomic_DNA"/>
</dbReference>
<dbReference type="InterPro" id="IPR011944">
    <property type="entry name" value="Steroid_delta5-4_isomerase"/>
</dbReference>
<sequence length="142" mass="15668">MSANTNPVTAVLEAYRAAVAARDVSAFAAIYADDVHVFDSWEQWQYLGIEAWRAMATGWFNSLGDTSVRVEFTDLRTFVGDDVAFGHADATFSAISPDGERLHSMTNRFSVGLERQNGAWRIVHEHTSLPIDPESNSAIFAV</sequence>
<protein>
    <submittedName>
        <fullName evidence="2">SgcJ/EcaC family oxidoreductase</fullName>
    </submittedName>
</protein>
<dbReference type="OrthoDB" id="9812295at2"/>
<keyword evidence="3" id="KW-1185">Reference proteome</keyword>
<organism evidence="2 3">
    <name type="scientific">Mycetocola zhujimingii</name>
    <dbReference type="NCBI Taxonomy" id="2079792"/>
    <lineage>
        <taxon>Bacteria</taxon>
        <taxon>Bacillati</taxon>
        <taxon>Actinomycetota</taxon>
        <taxon>Actinomycetes</taxon>
        <taxon>Micrococcales</taxon>
        <taxon>Microbacteriaceae</taxon>
        <taxon>Mycetocola</taxon>
    </lineage>
</organism>
<evidence type="ECO:0000313" key="2">
    <source>
        <dbReference type="EMBL" id="PWC06583.1"/>
    </source>
</evidence>
<dbReference type="Gene3D" id="3.10.450.50">
    <property type="match status" value="1"/>
</dbReference>